<dbReference type="OrthoDB" id="9919124at2"/>
<dbReference type="AlphaFoldDB" id="A0A2S7VK39"/>
<protein>
    <submittedName>
        <fullName evidence="1">Delta-aminolevulinic acid dehydratase</fullName>
    </submittedName>
</protein>
<evidence type="ECO:0000313" key="4">
    <source>
        <dbReference type="Proteomes" id="UP000241440"/>
    </source>
</evidence>
<dbReference type="EMBL" id="PYOY01000016">
    <property type="protein sequence ID" value="PSX04727.1"/>
    <property type="molecule type" value="Genomic_DNA"/>
</dbReference>
<accession>A0A2S7VK39</accession>
<dbReference type="EMBL" id="MSCJ01000003">
    <property type="protein sequence ID" value="PQJ62513.1"/>
    <property type="molecule type" value="Genomic_DNA"/>
</dbReference>
<dbReference type="GeneID" id="61230382"/>
<sequence>MLNIKKAKIPLFILFVLCFLVGGFFVGKAYRDQVDLAKEKANEEAIIKARLERWIDNSD</sequence>
<organism evidence="1 3">
    <name type="scientific">Photobacterium angustum</name>
    <dbReference type="NCBI Taxonomy" id="661"/>
    <lineage>
        <taxon>Bacteria</taxon>
        <taxon>Pseudomonadati</taxon>
        <taxon>Pseudomonadota</taxon>
        <taxon>Gammaproteobacteria</taxon>
        <taxon>Vibrionales</taxon>
        <taxon>Vibrionaceae</taxon>
        <taxon>Photobacterium</taxon>
    </lineage>
</organism>
<evidence type="ECO:0000313" key="2">
    <source>
        <dbReference type="EMBL" id="PSX04727.1"/>
    </source>
</evidence>
<gene>
    <name evidence="1" type="ORF">BTO08_19995</name>
    <name evidence="2" type="ORF">C0W41_19955</name>
</gene>
<reference evidence="2 4" key="2">
    <citation type="submission" date="2018-01" db="EMBL/GenBank/DDBJ databases">
        <title>Whole genome sequencing of Histamine producing bacteria.</title>
        <authorList>
            <person name="Butler K."/>
        </authorList>
    </citation>
    <scope>NUCLEOTIDE SEQUENCE [LARGE SCALE GENOMIC DNA]</scope>
    <source>
        <strain evidence="2 4">A2-1</strain>
    </source>
</reference>
<dbReference type="Proteomes" id="UP000241440">
    <property type="component" value="Unassembled WGS sequence"/>
</dbReference>
<reference evidence="1 3" key="1">
    <citation type="submission" date="2016-12" db="EMBL/GenBank/DDBJ databases">
        <title>Diversity of luminous bacteria.</title>
        <authorList>
            <person name="Yoshizawa S."/>
            <person name="Kogure K."/>
        </authorList>
    </citation>
    <scope>NUCLEOTIDE SEQUENCE [LARGE SCALE GENOMIC DNA]</scope>
    <source>
        <strain evidence="1 3">LC1-200</strain>
    </source>
</reference>
<comment type="caution">
    <text evidence="1">The sequence shown here is derived from an EMBL/GenBank/DDBJ whole genome shotgun (WGS) entry which is preliminary data.</text>
</comment>
<dbReference type="Proteomes" id="UP000238730">
    <property type="component" value="Unassembled WGS sequence"/>
</dbReference>
<evidence type="ECO:0000313" key="3">
    <source>
        <dbReference type="Proteomes" id="UP000238730"/>
    </source>
</evidence>
<evidence type="ECO:0000313" key="1">
    <source>
        <dbReference type="EMBL" id="PQJ62513.1"/>
    </source>
</evidence>
<dbReference type="RefSeq" id="WP_005364965.1">
    <property type="nucleotide sequence ID" value="NZ_JAKJTG010000054.1"/>
</dbReference>
<proteinExistence type="predicted"/>
<name>A0A2S7VK39_PHOAN</name>